<dbReference type="PANTHER" id="PTHR36054">
    <property type="entry name" value="PROTEIN SICKLE"/>
    <property type="match status" value="1"/>
</dbReference>
<evidence type="ECO:0000256" key="1">
    <source>
        <dbReference type="SAM" id="MobiDB-lite"/>
    </source>
</evidence>
<protein>
    <submittedName>
        <fullName evidence="2">Uncharacterized protein</fullName>
    </submittedName>
</protein>
<reference evidence="2 3" key="1">
    <citation type="submission" date="2019-05" db="EMBL/GenBank/DDBJ databases">
        <title>Mikania micrantha, genome provides insights into the molecular mechanism of rapid growth.</title>
        <authorList>
            <person name="Liu B."/>
        </authorList>
    </citation>
    <scope>NUCLEOTIDE SEQUENCE [LARGE SCALE GENOMIC DNA]</scope>
    <source>
        <strain evidence="2">NLD-2019</strain>
        <tissue evidence="2">Leaf</tissue>
    </source>
</reference>
<gene>
    <name evidence="2" type="ORF">E3N88_07875</name>
</gene>
<evidence type="ECO:0000313" key="3">
    <source>
        <dbReference type="Proteomes" id="UP000326396"/>
    </source>
</evidence>
<sequence>MGPKTAEARVSAIVNSNDVVNRGIREWECPYLCGSAPLVSSAYTQKQRQIKDDIIIIDHSQFSSTSSGFGEKGDTHHRHRFVNIASEFDTSDHLFTCKLCFSASVVDYSDSQPLKLMVRKIHASAFTIAQPQKTPPRSRSPHPASRPAPPCFSGRRPLPSLPVPVTGFSQFSASLRRVGDRVLPKGILSFQVAIFVVLWRDIDPKLDTSMEESAQRRERLKVMRMEASQEDATFNIDHSAVNLSNPFLESTTNSQTTSQSFNYYTNQMAAYSGNKRSQSHGPTNRIPHLSSRAQAPTLYKPTSIFANAATTGTLCKF</sequence>
<organism evidence="2 3">
    <name type="scientific">Mikania micrantha</name>
    <name type="common">bitter vine</name>
    <dbReference type="NCBI Taxonomy" id="192012"/>
    <lineage>
        <taxon>Eukaryota</taxon>
        <taxon>Viridiplantae</taxon>
        <taxon>Streptophyta</taxon>
        <taxon>Embryophyta</taxon>
        <taxon>Tracheophyta</taxon>
        <taxon>Spermatophyta</taxon>
        <taxon>Magnoliopsida</taxon>
        <taxon>eudicotyledons</taxon>
        <taxon>Gunneridae</taxon>
        <taxon>Pentapetalae</taxon>
        <taxon>asterids</taxon>
        <taxon>campanulids</taxon>
        <taxon>Asterales</taxon>
        <taxon>Asteraceae</taxon>
        <taxon>Asteroideae</taxon>
        <taxon>Heliantheae alliance</taxon>
        <taxon>Eupatorieae</taxon>
        <taxon>Mikania</taxon>
    </lineage>
</organism>
<keyword evidence="3" id="KW-1185">Reference proteome</keyword>
<dbReference type="OrthoDB" id="1935385at2759"/>
<feature type="region of interest" description="Disordered" evidence="1">
    <location>
        <begin position="128"/>
        <end position="156"/>
    </location>
</feature>
<comment type="caution">
    <text evidence="2">The sequence shown here is derived from an EMBL/GenBank/DDBJ whole genome shotgun (WGS) entry which is preliminary data.</text>
</comment>
<dbReference type="AlphaFoldDB" id="A0A5N6PEL1"/>
<name>A0A5N6PEL1_9ASTR</name>
<feature type="region of interest" description="Disordered" evidence="1">
    <location>
        <begin position="273"/>
        <end position="292"/>
    </location>
</feature>
<proteinExistence type="predicted"/>
<accession>A0A5N6PEL1</accession>
<evidence type="ECO:0000313" key="2">
    <source>
        <dbReference type="EMBL" id="KAD6453170.1"/>
    </source>
</evidence>
<dbReference type="GO" id="GO:0000398">
    <property type="term" value="P:mRNA splicing, via spliceosome"/>
    <property type="evidence" value="ECO:0007669"/>
    <property type="project" value="InterPro"/>
</dbReference>
<dbReference type="Proteomes" id="UP000326396">
    <property type="component" value="Linkage Group LG12"/>
</dbReference>
<dbReference type="EMBL" id="SZYD01000004">
    <property type="protein sequence ID" value="KAD6453170.1"/>
    <property type="molecule type" value="Genomic_DNA"/>
</dbReference>
<feature type="compositionally biased region" description="Polar residues" evidence="1">
    <location>
        <begin position="273"/>
        <end position="282"/>
    </location>
</feature>
<dbReference type="InterPro" id="IPR039292">
    <property type="entry name" value="SICKLE"/>
</dbReference>
<dbReference type="PANTHER" id="PTHR36054:SF2">
    <property type="entry name" value="PROTEIN SICKLE"/>
    <property type="match status" value="1"/>
</dbReference>
<dbReference type="GO" id="GO:0035196">
    <property type="term" value="P:miRNA processing"/>
    <property type="evidence" value="ECO:0007669"/>
    <property type="project" value="InterPro"/>
</dbReference>